<evidence type="ECO:0000313" key="8">
    <source>
        <dbReference type="EMBL" id="SNT34363.1"/>
    </source>
</evidence>
<feature type="region of interest" description="Disordered" evidence="5">
    <location>
        <begin position="184"/>
        <end position="232"/>
    </location>
</feature>
<dbReference type="Proteomes" id="UP000198440">
    <property type="component" value="Unassembled WGS sequence"/>
</dbReference>
<dbReference type="Pfam" id="PF00691">
    <property type="entry name" value="OmpA"/>
    <property type="match status" value="1"/>
</dbReference>
<dbReference type="InterPro" id="IPR050330">
    <property type="entry name" value="Bact_OuterMem_StrucFunc"/>
</dbReference>
<keyword evidence="3" id="KW-0998">Cell outer membrane</keyword>
<proteinExistence type="predicted"/>
<sequence length="232" mass="24389">MKMPAPKWLAGLGLALVTALPVQADQAADIQAIINSLAPVQQESTAPAPEASRGVQIGNRTVWVVPASSIDLQVFFALDSYELTFRAREDLAALGHALASSALRPHRYLIAGHTDATGDAAYNQWLSERRAESVVLYLVRNFPIDPNRLIAVGWGESRLKTPATPGAAINRRVEVTLLLPATGAESNAPAPEATAVAPAAPTAPAAPPTPEPAAPLPGSMQTDKDGNITITW</sequence>
<evidence type="ECO:0000256" key="5">
    <source>
        <dbReference type="SAM" id="MobiDB-lite"/>
    </source>
</evidence>
<reference evidence="8 9" key="1">
    <citation type="submission" date="2017-06" db="EMBL/GenBank/DDBJ databases">
        <authorList>
            <person name="Kim H.J."/>
            <person name="Triplett B.A."/>
        </authorList>
    </citation>
    <scope>NUCLEOTIDE SEQUENCE [LARGE SCALE GENOMIC DNA]</scope>
    <source>
        <strain evidence="8 9">DSM 11445</strain>
    </source>
</reference>
<dbReference type="InterPro" id="IPR006665">
    <property type="entry name" value="OmpA-like"/>
</dbReference>
<feature type="compositionally biased region" description="Pro residues" evidence="5">
    <location>
        <begin position="204"/>
        <end position="215"/>
    </location>
</feature>
<evidence type="ECO:0000256" key="2">
    <source>
        <dbReference type="ARBA" id="ARBA00023136"/>
    </source>
</evidence>
<dbReference type="PANTHER" id="PTHR30329">
    <property type="entry name" value="STATOR ELEMENT OF FLAGELLAR MOTOR COMPLEX"/>
    <property type="match status" value="1"/>
</dbReference>
<feature type="domain" description="OmpA-like" evidence="7">
    <location>
        <begin position="63"/>
        <end position="181"/>
    </location>
</feature>
<evidence type="ECO:0000256" key="3">
    <source>
        <dbReference type="ARBA" id="ARBA00023237"/>
    </source>
</evidence>
<dbReference type="PROSITE" id="PS51123">
    <property type="entry name" value="OMPA_2"/>
    <property type="match status" value="1"/>
</dbReference>
<dbReference type="RefSeq" id="WP_089280437.1">
    <property type="nucleotide sequence ID" value="NZ_FZON01000105.1"/>
</dbReference>
<dbReference type="GO" id="GO:0009279">
    <property type="term" value="C:cell outer membrane"/>
    <property type="evidence" value="ECO:0007669"/>
    <property type="project" value="UniProtKB-SubCell"/>
</dbReference>
<dbReference type="PANTHER" id="PTHR30329:SF21">
    <property type="entry name" value="LIPOPROTEIN YIAD-RELATED"/>
    <property type="match status" value="1"/>
</dbReference>
<gene>
    <name evidence="8" type="ORF">SAMN04488078_11054</name>
</gene>
<evidence type="ECO:0000313" key="9">
    <source>
        <dbReference type="Proteomes" id="UP000198440"/>
    </source>
</evidence>
<dbReference type="OrthoDB" id="7170686at2"/>
<evidence type="ECO:0000259" key="7">
    <source>
        <dbReference type="PROSITE" id="PS51123"/>
    </source>
</evidence>
<feature type="signal peptide" evidence="6">
    <location>
        <begin position="1"/>
        <end position="24"/>
    </location>
</feature>
<protein>
    <submittedName>
        <fullName evidence="8">Outer membrane protein OmpA</fullName>
    </submittedName>
</protein>
<evidence type="ECO:0000256" key="1">
    <source>
        <dbReference type="ARBA" id="ARBA00004442"/>
    </source>
</evidence>
<organism evidence="8 9">
    <name type="scientific">Antarctobacter heliothermus</name>
    <dbReference type="NCBI Taxonomy" id="74033"/>
    <lineage>
        <taxon>Bacteria</taxon>
        <taxon>Pseudomonadati</taxon>
        <taxon>Pseudomonadota</taxon>
        <taxon>Alphaproteobacteria</taxon>
        <taxon>Rhodobacterales</taxon>
        <taxon>Roseobacteraceae</taxon>
        <taxon>Antarctobacter</taxon>
    </lineage>
</organism>
<dbReference type="InterPro" id="IPR006664">
    <property type="entry name" value="OMP_bac"/>
</dbReference>
<feature type="compositionally biased region" description="Low complexity" evidence="5">
    <location>
        <begin position="188"/>
        <end position="203"/>
    </location>
</feature>
<dbReference type="EMBL" id="FZON01000105">
    <property type="protein sequence ID" value="SNT34363.1"/>
    <property type="molecule type" value="Genomic_DNA"/>
</dbReference>
<evidence type="ECO:0000256" key="6">
    <source>
        <dbReference type="SAM" id="SignalP"/>
    </source>
</evidence>
<dbReference type="InterPro" id="IPR036737">
    <property type="entry name" value="OmpA-like_sf"/>
</dbReference>
<comment type="subcellular location">
    <subcellularLocation>
        <location evidence="1">Cell outer membrane</location>
    </subcellularLocation>
</comment>
<dbReference type="SUPFAM" id="SSF103088">
    <property type="entry name" value="OmpA-like"/>
    <property type="match status" value="1"/>
</dbReference>
<dbReference type="Gene3D" id="3.30.1330.60">
    <property type="entry name" value="OmpA-like domain"/>
    <property type="match status" value="1"/>
</dbReference>
<name>A0A239LX31_9RHOB</name>
<evidence type="ECO:0000256" key="4">
    <source>
        <dbReference type="PROSITE-ProRule" id="PRU00473"/>
    </source>
</evidence>
<keyword evidence="6" id="KW-0732">Signal</keyword>
<dbReference type="AlphaFoldDB" id="A0A239LX31"/>
<keyword evidence="2 4" id="KW-0472">Membrane</keyword>
<feature type="chain" id="PRO_5012331111" evidence="6">
    <location>
        <begin position="25"/>
        <end position="232"/>
    </location>
</feature>
<dbReference type="PRINTS" id="PR01021">
    <property type="entry name" value="OMPADOMAIN"/>
</dbReference>
<dbReference type="CDD" id="cd07185">
    <property type="entry name" value="OmpA_C-like"/>
    <property type="match status" value="1"/>
</dbReference>
<accession>A0A239LX31</accession>